<gene>
    <name evidence="2" type="ORF">CEXT_746981</name>
</gene>
<sequence length="112" mass="13253">MVGWRSNKKRRACCQAEIHISKKGIHRWKFRKDFVAFWEIKAEARFRQQALTEITQLFRGSRFAAGTAPLPIQLSSTFKCKIFGVTESVIFFNVFFYVRKWLIFLIAARFKV</sequence>
<proteinExistence type="predicted"/>
<keyword evidence="3" id="KW-1185">Reference proteome</keyword>
<keyword evidence="1" id="KW-0812">Transmembrane</keyword>
<protein>
    <submittedName>
        <fullName evidence="2">Uncharacterized protein</fullName>
    </submittedName>
</protein>
<dbReference type="EMBL" id="BPLR01019356">
    <property type="protein sequence ID" value="GIX66943.1"/>
    <property type="molecule type" value="Genomic_DNA"/>
</dbReference>
<keyword evidence="1" id="KW-0472">Membrane</keyword>
<feature type="transmembrane region" description="Helical" evidence="1">
    <location>
        <begin position="89"/>
        <end position="110"/>
    </location>
</feature>
<evidence type="ECO:0000313" key="2">
    <source>
        <dbReference type="EMBL" id="GIX66943.1"/>
    </source>
</evidence>
<accession>A0AAV4M3H7</accession>
<comment type="caution">
    <text evidence="2">The sequence shown here is derived from an EMBL/GenBank/DDBJ whole genome shotgun (WGS) entry which is preliminary data.</text>
</comment>
<evidence type="ECO:0000256" key="1">
    <source>
        <dbReference type="SAM" id="Phobius"/>
    </source>
</evidence>
<organism evidence="2 3">
    <name type="scientific">Caerostris extrusa</name>
    <name type="common">Bark spider</name>
    <name type="synonym">Caerostris bankana</name>
    <dbReference type="NCBI Taxonomy" id="172846"/>
    <lineage>
        <taxon>Eukaryota</taxon>
        <taxon>Metazoa</taxon>
        <taxon>Ecdysozoa</taxon>
        <taxon>Arthropoda</taxon>
        <taxon>Chelicerata</taxon>
        <taxon>Arachnida</taxon>
        <taxon>Araneae</taxon>
        <taxon>Araneomorphae</taxon>
        <taxon>Entelegynae</taxon>
        <taxon>Araneoidea</taxon>
        <taxon>Araneidae</taxon>
        <taxon>Caerostris</taxon>
    </lineage>
</organism>
<keyword evidence="1" id="KW-1133">Transmembrane helix</keyword>
<reference evidence="2 3" key="1">
    <citation type="submission" date="2021-06" db="EMBL/GenBank/DDBJ databases">
        <title>Caerostris extrusa draft genome.</title>
        <authorList>
            <person name="Kono N."/>
            <person name="Arakawa K."/>
        </authorList>
    </citation>
    <scope>NUCLEOTIDE SEQUENCE [LARGE SCALE GENOMIC DNA]</scope>
</reference>
<dbReference type="AlphaFoldDB" id="A0AAV4M3H7"/>
<dbReference type="Proteomes" id="UP001054945">
    <property type="component" value="Unassembled WGS sequence"/>
</dbReference>
<name>A0AAV4M3H7_CAEEX</name>
<evidence type="ECO:0000313" key="3">
    <source>
        <dbReference type="Proteomes" id="UP001054945"/>
    </source>
</evidence>